<evidence type="ECO:0000313" key="1">
    <source>
        <dbReference type="EMBL" id="BAE52487.1"/>
    </source>
</evidence>
<dbReference type="Gene3D" id="3.20.20.105">
    <property type="entry name" value="Queuine tRNA-ribosyltransferase-like"/>
    <property type="match status" value="1"/>
</dbReference>
<dbReference type="AlphaFoldDB" id="Q2W0Y8"/>
<dbReference type="OrthoDB" id="7375704at2"/>
<dbReference type="SUPFAM" id="SSF51713">
    <property type="entry name" value="tRNA-guanine transglycosylase"/>
    <property type="match status" value="1"/>
</dbReference>
<keyword evidence="2" id="KW-1185">Reference proteome</keyword>
<dbReference type="EMBL" id="AP007255">
    <property type="protein sequence ID" value="BAE52487.1"/>
    <property type="molecule type" value="Genomic_DNA"/>
</dbReference>
<organism evidence="1 2">
    <name type="scientific">Paramagnetospirillum magneticum (strain ATCC 700264 / AMB-1)</name>
    <name type="common">Magnetospirillum magneticum</name>
    <dbReference type="NCBI Taxonomy" id="342108"/>
    <lineage>
        <taxon>Bacteria</taxon>
        <taxon>Pseudomonadati</taxon>
        <taxon>Pseudomonadota</taxon>
        <taxon>Alphaproteobacteria</taxon>
        <taxon>Rhodospirillales</taxon>
        <taxon>Magnetospirillaceae</taxon>
        <taxon>Paramagnetospirillum</taxon>
    </lineage>
</organism>
<dbReference type="RefSeq" id="WP_011386039.1">
    <property type="nucleotide sequence ID" value="NC_007626.1"/>
</dbReference>
<evidence type="ECO:0000313" key="2">
    <source>
        <dbReference type="Proteomes" id="UP000007058"/>
    </source>
</evidence>
<dbReference type="KEGG" id="mag:amb3683"/>
<dbReference type="Proteomes" id="UP000007058">
    <property type="component" value="Chromosome"/>
</dbReference>
<dbReference type="InterPro" id="IPR036511">
    <property type="entry name" value="TGT-like_sf"/>
</dbReference>
<dbReference type="STRING" id="342108.amb3683"/>
<proteinExistence type="predicted"/>
<protein>
    <submittedName>
        <fullName evidence="1">Uncharacterized protein</fullName>
    </submittedName>
</protein>
<dbReference type="HOGENOM" id="CLU_544905_0_0_5"/>
<accession>Q2W0Y8</accession>
<dbReference type="GO" id="GO:0006400">
    <property type="term" value="P:tRNA modification"/>
    <property type="evidence" value="ECO:0007669"/>
    <property type="project" value="InterPro"/>
</dbReference>
<name>Q2W0Y8_PARM1</name>
<sequence length="500" mass="57747">MAYFEDIPHRPQRSIFTPSVSTTYFDKVSKKRTEIRQENIPPRLKTMEQLWWWNKGGEARPFFHYPYFMYSAGHAELDLAKAATKEAALFKRDRASSVLITDSGGYQVATIPDFFDWDSPEKIDKKRERLFNWIDAVADYSLSLDAPTFGASPDHKALKSFDDCLAFTLENLEFYEARSNKNESVRFLHAIHGSTIDEQTKWYEAVKGHRHYGWAFGASTEETPFRNLKNLLRMLMYLKQEGALEHSPHVHVLGMGVSAAAVMYSYIQIMMRRSGIPKFQITFDVSTAFRKAGESGFLYTDFERSILGRNLEATRKATVPKTGWEDWDLPMGHEDLPKQLDFESPVFGYAEDKDRIMPKHLQPWSDGISLSLMMAQNLWLQTEMYKDAHDRFFTALERLPIERGLSDQTLEKLLLSVASHFSKHKELKSIQENVWQMMYLIHAEGIMPPGWRRGDRGMSLEYFMAIKSMIDDVFDAKNPYAVLDKYEAELSSYLGGMVVS</sequence>
<reference evidence="1 2" key="1">
    <citation type="journal article" date="2005" name="DNA Res.">
        <title>Complete genome sequence of the facultative anaerobic magnetotactic bacterium Magnetospirillum sp. strain AMB-1.</title>
        <authorList>
            <person name="Matsunaga T."/>
            <person name="Okamura Y."/>
            <person name="Fukuda Y."/>
            <person name="Wahyudi A.T."/>
            <person name="Murase Y."/>
            <person name="Takeyama H."/>
        </authorList>
    </citation>
    <scope>NUCLEOTIDE SEQUENCE [LARGE SCALE GENOMIC DNA]</scope>
    <source>
        <strain evidence="2">ATCC 700264 / AMB-1</strain>
    </source>
</reference>
<gene>
    <name evidence="1" type="ordered locus">amb3683</name>
</gene>